<proteinExistence type="predicted"/>
<dbReference type="InterPro" id="IPR047594">
    <property type="entry name" value="MoaC_bact/euk"/>
</dbReference>
<evidence type="ECO:0000256" key="4">
    <source>
        <dbReference type="ARBA" id="ARBA00023150"/>
    </source>
</evidence>
<dbReference type="EC" id="4.6.1.17" evidence="3"/>
<keyword evidence="8" id="KW-1185">Reference proteome</keyword>
<dbReference type="OrthoDB" id="429626at2759"/>
<dbReference type="InterPro" id="IPR050105">
    <property type="entry name" value="MoCo_biosynth_MoaA/MoaC"/>
</dbReference>
<evidence type="ECO:0000313" key="7">
    <source>
        <dbReference type="EMBL" id="KAF2882780.1"/>
    </source>
</evidence>
<dbReference type="CDD" id="cd01420">
    <property type="entry name" value="MoaC_PE"/>
    <property type="match status" value="1"/>
</dbReference>
<keyword evidence="5" id="KW-0456">Lyase</keyword>
<dbReference type="GO" id="GO:0006777">
    <property type="term" value="P:Mo-molybdopterin cofactor biosynthetic process"/>
    <property type="evidence" value="ECO:0007669"/>
    <property type="project" value="UniProtKB-KW"/>
</dbReference>
<dbReference type="GO" id="GO:0061799">
    <property type="term" value="F:cyclic pyranopterin monophosphate synthase activity"/>
    <property type="evidence" value="ECO:0007669"/>
    <property type="project" value="UniProtKB-EC"/>
</dbReference>
<dbReference type="NCBIfam" id="TIGR00581">
    <property type="entry name" value="moaC"/>
    <property type="match status" value="1"/>
</dbReference>
<feature type="domain" description="Molybdopterin cofactor biosynthesis C (MoaC)" evidence="6">
    <location>
        <begin position="1"/>
        <end position="136"/>
    </location>
</feature>
<dbReference type="GO" id="GO:0061798">
    <property type="term" value="F:GTP 3',8'-cyclase activity"/>
    <property type="evidence" value="ECO:0007669"/>
    <property type="project" value="TreeGrafter"/>
</dbReference>
<dbReference type="Gene3D" id="3.30.70.640">
    <property type="entry name" value="Molybdopterin cofactor biosynthesis C (MoaC) domain"/>
    <property type="match status" value="1"/>
</dbReference>
<dbReference type="UniPathway" id="UPA00344"/>
<keyword evidence="4" id="KW-0501">Molybdenum cofactor biosynthesis</keyword>
<gene>
    <name evidence="7" type="ORF">ILUMI_23404</name>
</gene>
<organism evidence="7 8">
    <name type="scientific">Ignelater luminosus</name>
    <name type="common">Cucubano</name>
    <name type="synonym">Pyrophorus luminosus</name>
    <dbReference type="NCBI Taxonomy" id="2038154"/>
    <lineage>
        <taxon>Eukaryota</taxon>
        <taxon>Metazoa</taxon>
        <taxon>Ecdysozoa</taxon>
        <taxon>Arthropoda</taxon>
        <taxon>Hexapoda</taxon>
        <taxon>Insecta</taxon>
        <taxon>Pterygota</taxon>
        <taxon>Neoptera</taxon>
        <taxon>Endopterygota</taxon>
        <taxon>Coleoptera</taxon>
        <taxon>Polyphaga</taxon>
        <taxon>Elateriformia</taxon>
        <taxon>Elateroidea</taxon>
        <taxon>Elateridae</taxon>
        <taxon>Agrypninae</taxon>
        <taxon>Pyrophorini</taxon>
        <taxon>Ignelater</taxon>
    </lineage>
</organism>
<comment type="caution">
    <text evidence="7">The sequence shown here is derived from an EMBL/GenBank/DDBJ whole genome shotgun (WGS) entry which is preliminary data.</text>
</comment>
<dbReference type="Proteomes" id="UP000801492">
    <property type="component" value="Unassembled WGS sequence"/>
</dbReference>
<evidence type="ECO:0000256" key="5">
    <source>
        <dbReference type="ARBA" id="ARBA00023239"/>
    </source>
</evidence>
<evidence type="ECO:0000259" key="6">
    <source>
        <dbReference type="Pfam" id="PF01967"/>
    </source>
</evidence>
<accession>A0A8K0FWY4</accession>
<dbReference type="EMBL" id="VTPC01090588">
    <property type="protein sequence ID" value="KAF2882780.1"/>
    <property type="molecule type" value="Genomic_DNA"/>
</dbReference>
<evidence type="ECO:0000256" key="1">
    <source>
        <dbReference type="ARBA" id="ARBA00001637"/>
    </source>
</evidence>
<dbReference type="PANTHER" id="PTHR22960:SF0">
    <property type="entry name" value="MOLYBDENUM COFACTOR BIOSYNTHESIS PROTEIN 1"/>
    <property type="match status" value="1"/>
</dbReference>
<sequence length="167" mass="18079">MIDVTSKEVTVRTATAQAVVHVGHQITELIKDNAMKKGDVLSIAQLAGILGAKKTSEIIPLCHNIPLTGIKVNAHLDKMKKAVIIRATIQCEGKTGVEMEALTAVSVGALTVYDMCKAISHNIKITDIVLISKTGGSKKNFKREEIIVKSYETSPIIKKEEVFLSNV</sequence>
<evidence type="ECO:0000256" key="2">
    <source>
        <dbReference type="ARBA" id="ARBA00005046"/>
    </source>
</evidence>
<protein>
    <recommendedName>
        <fullName evidence="3">cyclic pyranopterin monophosphate synthase</fullName>
        <ecNumber evidence="3">4.6.1.17</ecNumber>
    </recommendedName>
</protein>
<evidence type="ECO:0000313" key="8">
    <source>
        <dbReference type="Proteomes" id="UP000801492"/>
    </source>
</evidence>
<comment type="catalytic activity">
    <reaction evidence="1">
        <text>(8S)-3',8-cyclo-7,8-dihydroguanosine 5'-triphosphate = cyclic pyranopterin phosphate + diphosphate</text>
        <dbReference type="Rhea" id="RHEA:49580"/>
        <dbReference type="ChEBI" id="CHEBI:33019"/>
        <dbReference type="ChEBI" id="CHEBI:59648"/>
        <dbReference type="ChEBI" id="CHEBI:131766"/>
        <dbReference type="EC" id="4.6.1.17"/>
    </reaction>
</comment>
<name>A0A8K0FWY4_IGNLU</name>
<dbReference type="PANTHER" id="PTHR22960">
    <property type="entry name" value="MOLYBDOPTERIN COFACTOR SYNTHESIS PROTEIN A"/>
    <property type="match status" value="1"/>
</dbReference>
<comment type="pathway">
    <text evidence="2">Cofactor biosynthesis; molybdopterin biosynthesis.</text>
</comment>
<dbReference type="InterPro" id="IPR023045">
    <property type="entry name" value="MoaC"/>
</dbReference>
<dbReference type="AlphaFoldDB" id="A0A8K0FWY4"/>
<dbReference type="NCBIfam" id="NF006870">
    <property type="entry name" value="PRK09364.1"/>
    <property type="match status" value="1"/>
</dbReference>
<evidence type="ECO:0000256" key="3">
    <source>
        <dbReference type="ARBA" id="ARBA00012575"/>
    </source>
</evidence>
<dbReference type="InterPro" id="IPR002820">
    <property type="entry name" value="Mopterin_CF_biosynth-C_dom"/>
</dbReference>
<reference evidence="7" key="1">
    <citation type="submission" date="2019-08" db="EMBL/GenBank/DDBJ databases">
        <title>The genome of the North American firefly Photinus pyralis.</title>
        <authorList>
            <consortium name="Photinus pyralis genome working group"/>
            <person name="Fallon T.R."/>
            <person name="Sander Lower S.E."/>
            <person name="Weng J.-K."/>
        </authorList>
    </citation>
    <scope>NUCLEOTIDE SEQUENCE</scope>
    <source>
        <strain evidence="7">TRF0915ILg1</strain>
        <tissue evidence="7">Whole body</tissue>
    </source>
</reference>
<dbReference type="InterPro" id="IPR036522">
    <property type="entry name" value="MoaC_sf"/>
</dbReference>
<dbReference type="SUPFAM" id="SSF55040">
    <property type="entry name" value="Molybdenum cofactor biosynthesis protein C, MoaC"/>
    <property type="match status" value="1"/>
</dbReference>
<dbReference type="Pfam" id="PF01967">
    <property type="entry name" value="MoaC"/>
    <property type="match status" value="1"/>
</dbReference>